<evidence type="ECO:0000256" key="1">
    <source>
        <dbReference type="SAM" id="MobiDB-lite"/>
    </source>
</evidence>
<feature type="region of interest" description="Disordered" evidence="1">
    <location>
        <begin position="161"/>
        <end position="198"/>
    </location>
</feature>
<feature type="region of interest" description="Disordered" evidence="1">
    <location>
        <begin position="69"/>
        <end position="116"/>
    </location>
</feature>
<sequence>MQAVEERKEQGTGKRQTPCGNESSSLVTRKIKQTHAYTIRGPTKNNYFTLRIVADAAAVPPLPRAAAAAAVSPSVSTSRPRTRGQKPQQTFPSQPSSKSTPSSMFPQLSSSPTPTLWQSPCIPLEHHWRFIRKEEFDLVRLPRGTEAMAIKHVSSNEASPLRLLAEEHVPPSTRSPRRRRLLSSSTDRPEEERGTQQIQRMRLKTCGVRRGWLEEMLQDDDGVGDSSTEGTSSAMDVTPFGKADRTVSPIPPVILSIKSTPAINVTSEGTTKTTTTNRTTGVMTVAAGNNNNNNNNNDGGTADATARGGNIPSGSCLSIPASPPFHSTTTETVEGKTPRPVPTIAVAAQRLRDKLLTASFQSMVNDLADTHAYTPAEQVALFRHANIFRELPLQSRYHEMHPIFDLRPVNEDFLPVKDSNAAVRENKSAALRQRRRRQQSEGATIGLLG</sequence>
<feature type="compositionally biased region" description="Low complexity" evidence="1">
    <location>
        <begin position="69"/>
        <end position="107"/>
    </location>
</feature>
<feature type="compositionally biased region" description="Basic and acidic residues" evidence="1">
    <location>
        <begin position="1"/>
        <end position="12"/>
    </location>
</feature>
<dbReference type="OrthoDB" id="251054at2759"/>
<accession>K2NI47</accession>
<gene>
    <name evidence="2" type="ORF">MOQ_007681</name>
</gene>
<organism evidence="2 3">
    <name type="scientific">Trypanosoma cruzi marinkellei</name>
    <dbReference type="NCBI Taxonomy" id="85056"/>
    <lineage>
        <taxon>Eukaryota</taxon>
        <taxon>Discoba</taxon>
        <taxon>Euglenozoa</taxon>
        <taxon>Kinetoplastea</taxon>
        <taxon>Metakinetoplastina</taxon>
        <taxon>Trypanosomatida</taxon>
        <taxon>Trypanosomatidae</taxon>
        <taxon>Trypanosoma</taxon>
        <taxon>Schizotrypanum</taxon>
    </lineage>
</organism>
<dbReference type="EMBL" id="AHKC01015513">
    <property type="protein sequence ID" value="EKF28567.1"/>
    <property type="molecule type" value="Genomic_DNA"/>
</dbReference>
<feature type="compositionally biased region" description="Polar residues" evidence="1">
    <location>
        <begin position="13"/>
        <end position="27"/>
    </location>
</feature>
<dbReference type="Proteomes" id="UP000007350">
    <property type="component" value="Unassembled WGS sequence"/>
</dbReference>
<feature type="region of interest" description="Disordered" evidence="1">
    <location>
        <begin position="426"/>
        <end position="449"/>
    </location>
</feature>
<reference evidence="2 3" key="1">
    <citation type="journal article" date="2012" name="BMC Genomics">
        <title>Comparative genomic analysis of human infective Trypanosoma cruzi lineages with the bat-restricted subspecies T. cruzi marinkellei.</title>
        <authorList>
            <person name="Franzen O."/>
            <person name="Talavera-Lopez C."/>
            <person name="Ochaya S."/>
            <person name="Butler C.E."/>
            <person name="Messenger L.A."/>
            <person name="Lewis M.D."/>
            <person name="Llewellyn M.S."/>
            <person name="Marinkelle C.J."/>
            <person name="Tyler K.M."/>
            <person name="Miles M.A."/>
            <person name="Andersson B."/>
        </authorList>
    </citation>
    <scope>NUCLEOTIDE SEQUENCE [LARGE SCALE GENOMIC DNA]</scope>
    <source>
        <strain evidence="2 3">B7</strain>
    </source>
</reference>
<dbReference type="AlphaFoldDB" id="K2NI47"/>
<comment type="caution">
    <text evidence="2">The sequence shown here is derived from an EMBL/GenBank/DDBJ whole genome shotgun (WGS) entry which is preliminary data.</text>
</comment>
<protein>
    <submittedName>
        <fullName evidence="2">Uncharacterized protein</fullName>
    </submittedName>
</protein>
<evidence type="ECO:0000313" key="2">
    <source>
        <dbReference type="EMBL" id="EKF28567.1"/>
    </source>
</evidence>
<feature type="compositionally biased region" description="Polar residues" evidence="1">
    <location>
        <begin position="225"/>
        <end position="235"/>
    </location>
</feature>
<name>K2NI47_TRYCR</name>
<evidence type="ECO:0000313" key="3">
    <source>
        <dbReference type="Proteomes" id="UP000007350"/>
    </source>
</evidence>
<feature type="region of interest" description="Disordered" evidence="1">
    <location>
        <begin position="219"/>
        <end position="243"/>
    </location>
</feature>
<feature type="region of interest" description="Disordered" evidence="1">
    <location>
        <begin position="1"/>
        <end position="39"/>
    </location>
</feature>
<keyword evidence="3" id="KW-1185">Reference proteome</keyword>
<proteinExistence type="predicted"/>